<dbReference type="Proteomes" id="UP000306102">
    <property type="component" value="Unassembled WGS sequence"/>
</dbReference>
<evidence type="ECO:0000313" key="25">
    <source>
        <dbReference type="EMBL" id="THG08707.1"/>
    </source>
</evidence>
<dbReference type="Pfam" id="PF07714">
    <property type="entry name" value="PK_Tyr_Ser-Thr"/>
    <property type="match status" value="1"/>
</dbReference>
<keyword evidence="15 22" id="KW-0067">ATP-binding</keyword>
<comment type="similarity">
    <text evidence="3">Belongs to the RLP family.</text>
</comment>
<protein>
    <recommendedName>
        <fullName evidence="4">non-specific serine/threonine protein kinase</fullName>
        <ecNumber evidence="4">2.7.11.1</ecNumber>
    </recommendedName>
</protein>
<keyword evidence="26" id="KW-1185">Reference proteome</keyword>
<evidence type="ECO:0000256" key="13">
    <source>
        <dbReference type="ARBA" id="ARBA00022741"/>
    </source>
</evidence>
<evidence type="ECO:0000256" key="16">
    <source>
        <dbReference type="ARBA" id="ARBA00022989"/>
    </source>
</evidence>
<dbReference type="PROSITE" id="PS50011">
    <property type="entry name" value="PROTEIN_KINASE_DOM"/>
    <property type="match status" value="1"/>
</dbReference>
<dbReference type="Gene3D" id="1.10.510.10">
    <property type="entry name" value="Transferase(Phosphotransferase) domain 1"/>
    <property type="match status" value="1"/>
</dbReference>
<dbReference type="Gene3D" id="3.30.200.20">
    <property type="entry name" value="Phosphorylase Kinase, domain 1"/>
    <property type="match status" value="1"/>
</dbReference>
<dbReference type="AlphaFoldDB" id="A0A4V3WMI4"/>
<keyword evidence="12" id="KW-0677">Repeat</keyword>
<dbReference type="GO" id="GO:0005524">
    <property type="term" value="F:ATP binding"/>
    <property type="evidence" value="ECO:0007669"/>
    <property type="project" value="UniProtKB-UniRule"/>
</dbReference>
<evidence type="ECO:0000256" key="1">
    <source>
        <dbReference type="ARBA" id="ARBA00004251"/>
    </source>
</evidence>
<dbReference type="InterPro" id="IPR001611">
    <property type="entry name" value="Leu-rich_rpt"/>
</dbReference>
<keyword evidence="16 23" id="KW-1133">Transmembrane helix</keyword>
<feature type="domain" description="Protein kinase" evidence="24">
    <location>
        <begin position="703"/>
        <end position="1017"/>
    </location>
</feature>
<comment type="subcellular location">
    <subcellularLocation>
        <location evidence="1">Cell membrane</location>
        <topology evidence="1">Single-pass type I membrane protein</topology>
    </subcellularLocation>
</comment>
<evidence type="ECO:0000256" key="11">
    <source>
        <dbReference type="ARBA" id="ARBA00022729"/>
    </source>
</evidence>
<dbReference type="GO" id="GO:0051707">
    <property type="term" value="P:response to other organism"/>
    <property type="evidence" value="ECO:0007669"/>
    <property type="project" value="UniProtKB-ARBA"/>
</dbReference>
<feature type="transmembrane region" description="Helical" evidence="23">
    <location>
        <begin position="7"/>
        <end position="25"/>
    </location>
</feature>
<comment type="catalytic activity">
    <reaction evidence="21">
        <text>L-seryl-[protein] + ATP = O-phospho-L-seryl-[protein] + ADP + H(+)</text>
        <dbReference type="Rhea" id="RHEA:17989"/>
        <dbReference type="Rhea" id="RHEA-COMP:9863"/>
        <dbReference type="Rhea" id="RHEA-COMP:11604"/>
        <dbReference type="ChEBI" id="CHEBI:15378"/>
        <dbReference type="ChEBI" id="CHEBI:29999"/>
        <dbReference type="ChEBI" id="CHEBI:30616"/>
        <dbReference type="ChEBI" id="CHEBI:83421"/>
        <dbReference type="ChEBI" id="CHEBI:456216"/>
        <dbReference type="EC" id="2.7.11.1"/>
    </reaction>
</comment>
<dbReference type="FunFam" id="3.80.10.10:FF:001158">
    <property type="entry name" value="Leucine-rich repeat protein kinase family protein"/>
    <property type="match status" value="1"/>
</dbReference>
<name>A0A4V3WMI4_CAMSN</name>
<dbReference type="SMART" id="SM00220">
    <property type="entry name" value="S_TKc"/>
    <property type="match status" value="1"/>
</dbReference>
<dbReference type="InterPro" id="IPR013210">
    <property type="entry name" value="LRR_N_plant-typ"/>
</dbReference>
<dbReference type="InterPro" id="IPR017441">
    <property type="entry name" value="Protein_kinase_ATP_BS"/>
</dbReference>
<dbReference type="InterPro" id="IPR008271">
    <property type="entry name" value="Ser/Thr_kinase_AS"/>
</dbReference>
<keyword evidence="19" id="KW-0325">Glycoprotein</keyword>
<evidence type="ECO:0000256" key="15">
    <source>
        <dbReference type="ARBA" id="ARBA00022840"/>
    </source>
</evidence>
<evidence type="ECO:0000256" key="8">
    <source>
        <dbReference type="ARBA" id="ARBA00022614"/>
    </source>
</evidence>
<evidence type="ECO:0000256" key="17">
    <source>
        <dbReference type="ARBA" id="ARBA00023136"/>
    </source>
</evidence>
<evidence type="ECO:0000256" key="20">
    <source>
        <dbReference type="ARBA" id="ARBA00047899"/>
    </source>
</evidence>
<accession>A0A4V3WMI4</accession>
<feature type="transmembrane region" description="Helical" evidence="23">
    <location>
        <begin position="649"/>
        <end position="671"/>
    </location>
</feature>
<keyword evidence="10 23" id="KW-0812">Transmembrane</keyword>
<dbReference type="FunFam" id="3.80.10.10:FF:000288">
    <property type="entry name" value="LRR receptor-like serine/threonine-protein kinase EFR"/>
    <property type="match status" value="1"/>
</dbReference>
<dbReference type="FunFam" id="3.30.200.20:FF:000432">
    <property type="entry name" value="LRR receptor-like serine/threonine-protein kinase EFR"/>
    <property type="match status" value="1"/>
</dbReference>
<evidence type="ECO:0000256" key="9">
    <source>
        <dbReference type="ARBA" id="ARBA00022679"/>
    </source>
</evidence>
<evidence type="ECO:0000256" key="6">
    <source>
        <dbReference type="ARBA" id="ARBA00022527"/>
    </source>
</evidence>
<dbReference type="GO" id="GO:0004674">
    <property type="term" value="F:protein serine/threonine kinase activity"/>
    <property type="evidence" value="ECO:0007669"/>
    <property type="project" value="UniProtKB-KW"/>
</dbReference>
<dbReference type="FunFam" id="1.10.510.10:FF:000358">
    <property type="entry name" value="Putative leucine-rich repeat receptor-like serine/threonine-protein kinase"/>
    <property type="match status" value="1"/>
</dbReference>
<comment type="similarity">
    <text evidence="2">Belongs to the protein kinase superfamily. Ser/Thr protein kinase family.</text>
</comment>
<keyword evidence="14" id="KW-0418">Kinase</keyword>
<evidence type="ECO:0000313" key="26">
    <source>
        <dbReference type="Proteomes" id="UP000306102"/>
    </source>
</evidence>
<evidence type="ECO:0000256" key="3">
    <source>
        <dbReference type="ARBA" id="ARBA00009592"/>
    </source>
</evidence>
<keyword evidence="11" id="KW-0732">Signal</keyword>
<evidence type="ECO:0000256" key="18">
    <source>
        <dbReference type="ARBA" id="ARBA00023170"/>
    </source>
</evidence>
<keyword evidence="6" id="KW-0723">Serine/threonine-protein kinase</keyword>
<evidence type="ECO:0000256" key="2">
    <source>
        <dbReference type="ARBA" id="ARBA00008684"/>
    </source>
</evidence>
<dbReference type="FunFam" id="3.80.10.10:FF:000275">
    <property type="entry name" value="Leucine-rich repeat receptor-like protein kinase"/>
    <property type="match status" value="1"/>
</dbReference>
<dbReference type="SMART" id="SM00369">
    <property type="entry name" value="LRR_TYP"/>
    <property type="match status" value="8"/>
</dbReference>
<evidence type="ECO:0000256" key="23">
    <source>
        <dbReference type="SAM" id="Phobius"/>
    </source>
</evidence>
<dbReference type="EC" id="2.7.11.1" evidence="4"/>
<dbReference type="InterPro" id="IPR000719">
    <property type="entry name" value="Prot_kinase_dom"/>
</dbReference>
<evidence type="ECO:0000256" key="5">
    <source>
        <dbReference type="ARBA" id="ARBA00022475"/>
    </source>
</evidence>
<reference evidence="25 26" key="1">
    <citation type="journal article" date="2018" name="Proc. Natl. Acad. Sci. U.S.A.">
        <title>Draft genome sequence of Camellia sinensis var. sinensis provides insights into the evolution of the tea genome and tea quality.</title>
        <authorList>
            <person name="Wei C."/>
            <person name="Yang H."/>
            <person name="Wang S."/>
            <person name="Zhao J."/>
            <person name="Liu C."/>
            <person name="Gao L."/>
            <person name="Xia E."/>
            <person name="Lu Y."/>
            <person name="Tai Y."/>
            <person name="She G."/>
            <person name="Sun J."/>
            <person name="Cao H."/>
            <person name="Tong W."/>
            <person name="Gao Q."/>
            <person name="Li Y."/>
            <person name="Deng W."/>
            <person name="Jiang X."/>
            <person name="Wang W."/>
            <person name="Chen Q."/>
            <person name="Zhang S."/>
            <person name="Li H."/>
            <person name="Wu J."/>
            <person name="Wang P."/>
            <person name="Li P."/>
            <person name="Shi C."/>
            <person name="Zheng F."/>
            <person name="Jian J."/>
            <person name="Huang B."/>
            <person name="Shan D."/>
            <person name="Shi M."/>
            <person name="Fang C."/>
            <person name="Yue Y."/>
            <person name="Li F."/>
            <person name="Li D."/>
            <person name="Wei S."/>
            <person name="Han B."/>
            <person name="Jiang C."/>
            <person name="Yin Y."/>
            <person name="Xia T."/>
            <person name="Zhang Z."/>
            <person name="Bennetzen J.L."/>
            <person name="Zhao S."/>
            <person name="Wan X."/>
        </authorList>
    </citation>
    <scope>NUCLEOTIDE SEQUENCE [LARGE SCALE GENOMIC DNA]</scope>
    <source>
        <strain evidence="26">cv. Shuchazao</strain>
        <tissue evidence="25">Leaf</tissue>
    </source>
</reference>
<evidence type="ECO:0000256" key="4">
    <source>
        <dbReference type="ARBA" id="ARBA00012513"/>
    </source>
</evidence>
<dbReference type="PANTHER" id="PTHR48053">
    <property type="entry name" value="LEUCINE RICH REPEAT FAMILY PROTEIN, EXPRESSED"/>
    <property type="match status" value="1"/>
</dbReference>
<sequence>MKPQFQVGGLIASWSFIFLFLYSLGSGNNETDQLALLALKSQIIDDPFNIFSSWNHSIHFCLWIGVTCGRRHQRVVVLDLQSRNLSGNVSPHIGNLSFLRALHLQNNSLGQVIPQELGRLRRLEIFNLNNNSIGGEIPANLSSCSKLIAFHVAYNHLVGQLPVEFGSSLPKLKVLRVKHNQLSGGIPSSYGNLSDLREFSVAINNFHGSIPDAFGKLTNLEGIAMATNNLSGTIPASIFNLSSIRDFDVQENQIGGTLPYEIGNAFPNLEFLSIGANQFTGSIPVSISNASNLYYLDLGENELTGGVPTLEKLHNLQQLFVHSNRLGSGHRSDLDFLSSLINATSLVSLNLDNNNFGGMLTETMGNLSTNLVIIYLDQNQISGSIPSGIANLINLERLWLSQNQFTGNIPFDIGKLQRLRELVFWNNELTGNISSSLGNLSLLITVDLSHNNFHGIILPSLGNCKTLFFLNLGHNNLSGPIPQPVISLSSLSKLGLNYNSLTGPLPVEVGNLKNLGYLNVGENMLYGEIPDTLGSCVLLEILSMEGNLFQGTIPSTLDSLRGMQLLDLSRNNLSGRIPEYLENFKFLQTLNLSNNDFEGAVPIKGIFTNASAISVEGNSKLCGGIPELQLSVCNSIWSKKRRLTLASKLAISICSGLLGLSFLLFILYICWYRKTKNDLSSVSLRKSLLRVSYQTLFNATGGFSVENLIGVGSFGSVYRGILEYGATIVAVKVLNLQRHGASKSFMAECKALRNIKHRNLVKVLTACSGVDYQGNDFKAVIYDFMENGSLDEWLHPVNREDELNNEPKKLSLHQRLNISIDVACALDYLHHQCPTPIVHCDLKPTNVLLNNDMTGHVGDFGLARFLPEATHSFSTSQGSSVGVRGSIGYAAPEYAMGSKESTEGDVYSYGILLLEMFTGKRPTDDIFKDSLNLHNFVRLALPHQVAEVADPMPFRGGEEETSTQNLPSRSYARSEKIRDCLISILQIGVNCSAELPKERMNISAVVTQLHSIRNIFLGTMPSGN</sequence>
<dbReference type="InterPro" id="IPR032675">
    <property type="entry name" value="LRR_dom_sf"/>
</dbReference>
<keyword evidence="17 23" id="KW-0472">Membrane</keyword>
<dbReference type="GO" id="GO:0006952">
    <property type="term" value="P:defense response"/>
    <property type="evidence" value="ECO:0007669"/>
    <property type="project" value="UniProtKB-ARBA"/>
</dbReference>
<keyword evidence="18" id="KW-0675">Receptor</keyword>
<gene>
    <name evidence="25" type="ORF">TEA_020375</name>
</gene>
<dbReference type="EMBL" id="SDRB02009131">
    <property type="protein sequence ID" value="THG08707.1"/>
    <property type="molecule type" value="Genomic_DNA"/>
</dbReference>
<proteinExistence type="inferred from homology"/>
<organism evidence="25 26">
    <name type="scientific">Camellia sinensis var. sinensis</name>
    <name type="common">China tea</name>
    <dbReference type="NCBI Taxonomy" id="542762"/>
    <lineage>
        <taxon>Eukaryota</taxon>
        <taxon>Viridiplantae</taxon>
        <taxon>Streptophyta</taxon>
        <taxon>Embryophyta</taxon>
        <taxon>Tracheophyta</taxon>
        <taxon>Spermatophyta</taxon>
        <taxon>Magnoliopsida</taxon>
        <taxon>eudicotyledons</taxon>
        <taxon>Gunneridae</taxon>
        <taxon>Pentapetalae</taxon>
        <taxon>asterids</taxon>
        <taxon>Ericales</taxon>
        <taxon>Theaceae</taxon>
        <taxon>Camellia</taxon>
    </lineage>
</organism>
<dbReference type="SUPFAM" id="SSF52058">
    <property type="entry name" value="L domain-like"/>
    <property type="match status" value="2"/>
</dbReference>
<evidence type="ECO:0000256" key="21">
    <source>
        <dbReference type="ARBA" id="ARBA00048679"/>
    </source>
</evidence>
<dbReference type="SUPFAM" id="SSF56112">
    <property type="entry name" value="Protein kinase-like (PK-like)"/>
    <property type="match status" value="1"/>
</dbReference>
<dbReference type="PROSITE" id="PS00107">
    <property type="entry name" value="PROTEIN_KINASE_ATP"/>
    <property type="match status" value="1"/>
</dbReference>
<keyword evidence="9" id="KW-0808">Transferase</keyword>
<comment type="catalytic activity">
    <reaction evidence="20">
        <text>L-threonyl-[protein] + ATP = O-phospho-L-threonyl-[protein] + ADP + H(+)</text>
        <dbReference type="Rhea" id="RHEA:46608"/>
        <dbReference type="Rhea" id="RHEA-COMP:11060"/>
        <dbReference type="Rhea" id="RHEA-COMP:11605"/>
        <dbReference type="ChEBI" id="CHEBI:15378"/>
        <dbReference type="ChEBI" id="CHEBI:30013"/>
        <dbReference type="ChEBI" id="CHEBI:30616"/>
        <dbReference type="ChEBI" id="CHEBI:61977"/>
        <dbReference type="ChEBI" id="CHEBI:456216"/>
        <dbReference type="EC" id="2.7.11.1"/>
    </reaction>
</comment>
<keyword evidence="5" id="KW-1003">Cell membrane</keyword>
<comment type="caution">
    <text evidence="25">The sequence shown here is derived from an EMBL/GenBank/DDBJ whole genome shotgun (WGS) entry which is preliminary data.</text>
</comment>
<dbReference type="GO" id="GO:0005886">
    <property type="term" value="C:plasma membrane"/>
    <property type="evidence" value="ECO:0007669"/>
    <property type="project" value="UniProtKB-SubCell"/>
</dbReference>
<dbReference type="InterPro" id="IPR001245">
    <property type="entry name" value="Ser-Thr/Tyr_kinase_cat_dom"/>
</dbReference>
<dbReference type="InterPro" id="IPR003591">
    <property type="entry name" value="Leu-rich_rpt_typical-subtyp"/>
</dbReference>
<dbReference type="STRING" id="542762.A0A4V3WMI4"/>
<dbReference type="Pfam" id="PF08263">
    <property type="entry name" value="LRRNT_2"/>
    <property type="match status" value="1"/>
</dbReference>
<evidence type="ECO:0000259" key="24">
    <source>
        <dbReference type="PROSITE" id="PS50011"/>
    </source>
</evidence>
<evidence type="ECO:0000256" key="14">
    <source>
        <dbReference type="ARBA" id="ARBA00022777"/>
    </source>
</evidence>
<dbReference type="PANTHER" id="PTHR48053:SF37">
    <property type="entry name" value="LEUCINE-RICH REPEAT PROTEIN KINASE FAMILY PROTEIN"/>
    <property type="match status" value="1"/>
</dbReference>
<dbReference type="Gene3D" id="3.80.10.10">
    <property type="entry name" value="Ribonuclease Inhibitor"/>
    <property type="match status" value="2"/>
</dbReference>
<feature type="binding site" evidence="22">
    <location>
        <position position="732"/>
    </location>
    <ligand>
        <name>ATP</name>
        <dbReference type="ChEBI" id="CHEBI:30616"/>
    </ligand>
</feature>
<keyword evidence="8" id="KW-0433">Leucine-rich repeat</keyword>
<keyword evidence="13 22" id="KW-0547">Nucleotide-binding</keyword>
<evidence type="ECO:0000256" key="10">
    <source>
        <dbReference type="ARBA" id="ARBA00022692"/>
    </source>
</evidence>
<evidence type="ECO:0000256" key="22">
    <source>
        <dbReference type="PROSITE-ProRule" id="PRU10141"/>
    </source>
</evidence>
<dbReference type="PROSITE" id="PS00108">
    <property type="entry name" value="PROTEIN_KINASE_ST"/>
    <property type="match status" value="1"/>
</dbReference>
<dbReference type="InterPro" id="IPR011009">
    <property type="entry name" value="Kinase-like_dom_sf"/>
</dbReference>
<evidence type="ECO:0000256" key="12">
    <source>
        <dbReference type="ARBA" id="ARBA00022737"/>
    </source>
</evidence>
<evidence type="ECO:0000256" key="7">
    <source>
        <dbReference type="ARBA" id="ARBA00022553"/>
    </source>
</evidence>
<dbReference type="Pfam" id="PF00560">
    <property type="entry name" value="LRR_1"/>
    <property type="match status" value="7"/>
</dbReference>
<evidence type="ECO:0000256" key="19">
    <source>
        <dbReference type="ARBA" id="ARBA00023180"/>
    </source>
</evidence>
<dbReference type="InterPro" id="IPR051716">
    <property type="entry name" value="Plant_RL_S/T_kinase"/>
</dbReference>
<keyword evidence="7" id="KW-0597">Phosphoprotein</keyword>